<dbReference type="GO" id="GO:0016887">
    <property type="term" value="F:ATP hydrolysis activity"/>
    <property type="evidence" value="ECO:0007669"/>
    <property type="project" value="RHEA"/>
</dbReference>
<dbReference type="Proteomes" id="UP000001460">
    <property type="component" value="Unassembled WGS sequence"/>
</dbReference>
<accession>B6AGA4</accession>
<dbReference type="EMBL" id="DS989732">
    <property type="protein sequence ID" value="EEA07245.1"/>
    <property type="molecule type" value="Genomic_DNA"/>
</dbReference>
<evidence type="ECO:0000313" key="15">
    <source>
        <dbReference type="Proteomes" id="UP000001460"/>
    </source>
</evidence>
<feature type="domain" description="DEAD-box RNA helicase Q" evidence="13">
    <location>
        <begin position="5"/>
        <end position="33"/>
    </location>
</feature>
<organism evidence="14 15">
    <name type="scientific">Cryptosporidium muris (strain RN66)</name>
    <dbReference type="NCBI Taxonomy" id="441375"/>
    <lineage>
        <taxon>Eukaryota</taxon>
        <taxon>Sar</taxon>
        <taxon>Alveolata</taxon>
        <taxon>Apicomplexa</taxon>
        <taxon>Conoidasida</taxon>
        <taxon>Coccidia</taxon>
        <taxon>Eucoccidiorida</taxon>
        <taxon>Eimeriorina</taxon>
        <taxon>Cryptosporidiidae</taxon>
        <taxon>Cryptosporidium</taxon>
    </lineage>
</organism>
<dbReference type="PROSITE" id="PS51195">
    <property type="entry name" value="Q_MOTIF"/>
    <property type="match status" value="1"/>
</dbReference>
<name>B6AGA4_CRYMR</name>
<dbReference type="SUPFAM" id="SSF52540">
    <property type="entry name" value="P-loop containing nucleoside triphosphate hydrolases"/>
    <property type="match status" value="1"/>
</dbReference>
<dbReference type="OrthoDB" id="10261375at2759"/>
<dbReference type="InterPro" id="IPR011545">
    <property type="entry name" value="DEAD/DEAH_box_helicase_dom"/>
</dbReference>
<dbReference type="CDD" id="cd18787">
    <property type="entry name" value="SF2_C_DEAD"/>
    <property type="match status" value="1"/>
</dbReference>
<keyword evidence="6" id="KW-0067">ATP-binding</keyword>
<keyword evidence="5 14" id="KW-0347">Helicase</keyword>
<dbReference type="RefSeq" id="XP_002141594.1">
    <property type="nucleotide sequence ID" value="XM_002141558.1"/>
</dbReference>
<dbReference type="VEuPathDB" id="CryptoDB:CMU_001160"/>
<dbReference type="GO" id="GO:0003724">
    <property type="term" value="F:RNA helicase activity"/>
    <property type="evidence" value="ECO:0007669"/>
    <property type="project" value="UniProtKB-EC"/>
</dbReference>
<feature type="domain" description="Helicase C-terminal" evidence="12">
    <location>
        <begin position="220"/>
        <end position="382"/>
    </location>
</feature>
<dbReference type="InterPro" id="IPR000629">
    <property type="entry name" value="RNA-helicase_DEAD-box_CS"/>
</dbReference>
<evidence type="ECO:0000256" key="8">
    <source>
        <dbReference type="ARBA" id="ARBA00047984"/>
    </source>
</evidence>
<comment type="catalytic activity">
    <reaction evidence="8">
        <text>ATP + H2O = ADP + phosphate + H(+)</text>
        <dbReference type="Rhea" id="RHEA:13065"/>
        <dbReference type="ChEBI" id="CHEBI:15377"/>
        <dbReference type="ChEBI" id="CHEBI:15378"/>
        <dbReference type="ChEBI" id="CHEBI:30616"/>
        <dbReference type="ChEBI" id="CHEBI:43474"/>
        <dbReference type="ChEBI" id="CHEBI:456216"/>
        <dbReference type="EC" id="3.6.4.13"/>
    </reaction>
</comment>
<sequence length="939" mass="106487">MAKGGAFHTFGFSSPIIEAVRHIGYSLPTPIQRRCFPAILAGRDVVAMARTGSGKTIAFVLPMLQRLGCKHSTIVGIRGLILSPTRELVLQTYRVVRKFAIKTDIRICTLTGGSSLDRQFENLSGNPDIVIATPGRLCHHIVEAKLSLSAICMIVLDEADRLFETGLMPQIDDIMKIIPASRQCILVSATMPTGLVSFSRAKLVEPEFIRLDSDHLISDTLKLIFIFTREDDKLATLLYLLRVTIPHNERVMVFCATKHHVEYLAKILTECNINIGSIYGNMDQDARNAQLNSFRRNKTRVMIVTDIAARGLDIPLLENVINFDYPLSAKLFVHRTGRTGRAGKMGKAFSLVTARDLPYTVDLMLFLGLRVSTLTNKTKDPNIQATDISNIGDKDNNITLESEKVEENLLKDTELNFKSISEDLCNKIYEQSEYNFVKTYSLNTGDMCDKSDFKSKSQPYITDTLKIQTEQTKKNEESKKMNSKDIVLIAGTPDLTMEIETIDRILTENAEIERNRRSMTAAYALYLKSRPSSSRESVKRSKQLLDECGGASRLLMTVHPDLTRDTNSGDILSNLNTEDPMLFHLKKFRPTHSKVCPSNKLLIPDKNIGKVTLQSAIKMEKLKISSQIGRDLSLTEDLDYRNLSEILEEEKINQNKELDIPKQSLAIHKRRNPCRSGQSSKSKEENKQFFIPYKVDKISDIKESALSIEASSFDINPDEDADLRKTKYVRKWNAAKKRYQLIQKPEPGSIKKHNESGVIVRGKLKCQGQYKKWMANSNMKIQSVGELEDVKFPAKRMKKSQLSEPEFEDISENNVLPIVGDKHKGLVEAINKGIKLTHKQTRTAKRLELISSSKNSLEVKQYSELRTPQQILKSRRQQFKNKLKNNPLLRRKNSIISNKEFHEKNSVKITQKGRPNRSILLVRQKVNKSQTIKSVRKIH</sequence>
<evidence type="ECO:0000259" key="13">
    <source>
        <dbReference type="PROSITE" id="PS51195"/>
    </source>
</evidence>
<dbReference type="InterPro" id="IPR014014">
    <property type="entry name" value="RNA_helicase_DEAD_Q_motif"/>
</dbReference>
<keyword evidence="4" id="KW-0378">Hydrolase</keyword>
<dbReference type="SMART" id="SM00487">
    <property type="entry name" value="DEXDc"/>
    <property type="match status" value="1"/>
</dbReference>
<keyword evidence="7" id="KW-0694">RNA-binding</keyword>
<evidence type="ECO:0000256" key="7">
    <source>
        <dbReference type="ARBA" id="ARBA00022884"/>
    </source>
</evidence>
<reference evidence="14" key="1">
    <citation type="submission" date="2008-06" db="EMBL/GenBank/DDBJ databases">
        <authorList>
            <person name="Lorenzi H."/>
            <person name="Inman J."/>
            <person name="Miller J."/>
            <person name="Schobel S."/>
            <person name="Amedeo P."/>
            <person name="Caler E.V."/>
            <person name="da Silva J."/>
        </authorList>
    </citation>
    <scope>NUCLEOTIDE SEQUENCE [LARGE SCALE GENOMIC DNA]</scope>
    <source>
        <strain evidence="14">RN66</strain>
    </source>
</reference>
<dbReference type="GO" id="GO:0005730">
    <property type="term" value="C:nucleolus"/>
    <property type="evidence" value="ECO:0007669"/>
    <property type="project" value="UniProtKB-SubCell"/>
</dbReference>
<evidence type="ECO:0000256" key="1">
    <source>
        <dbReference type="ARBA" id="ARBA00010379"/>
    </source>
</evidence>
<dbReference type="PROSITE" id="PS51192">
    <property type="entry name" value="HELICASE_ATP_BIND_1"/>
    <property type="match status" value="1"/>
</dbReference>
<evidence type="ECO:0000256" key="9">
    <source>
        <dbReference type="PROSITE-ProRule" id="PRU00552"/>
    </source>
</evidence>
<feature type="short sequence motif" description="Q motif" evidence="9">
    <location>
        <begin position="5"/>
        <end position="33"/>
    </location>
</feature>
<evidence type="ECO:0000256" key="10">
    <source>
        <dbReference type="SAM" id="MobiDB-lite"/>
    </source>
</evidence>
<dbReference type="SMART" id="SM00490">
    <property type="entry name" value="HELICc"/>
    <property type="match status" value="1"/>
</dbReference>
<dbReference type="GO" id="GO:0003723">
    <property type="term" value="F:RNA binding"/>
    <property type="evidence" value="ECO:0007669"/>
    <property type="project" value="UniProtKB-KW"/>
</dbReference>
<dbReference type="PANTHER" id="PTHR47959:SF8">
    <property type="entry name" value="RNA HELICASE"/>
    <property type="match status" value="1"/>
</dbReference>
<keyword evidence="15" id="KW-1185">Reference proteome</keyword>
<feature type="domain" description="Helicase ATP-binding" evidence="11">
    <location>
        <begin position="36"/>
        <end position="209"/>
    </location>
</feature>
<dbReference type="PANTHER" id="PTHR47959">
    <property type="entry name" value="ATP-DEPENDENT RNA HELICASE RHLE-RELATED"/>
    <property type="match status" value="1"/>
</dbReference>
<dbReference type="InterPro" id="IPR001650">
    <property type="entry name" value="Helicase_C-like"/>
</dbReference>
<evidence type="ECO:0000313" key="14">
    <source>
        <dbReference type="EMBL" id="EEA07245.1"/>
    </source>
</evidence>
<gene>
    <name evidence="14" type="ORF">CMU_001160</name>
</gene>
<dbReference type="OMA" id="KYHILFF"/>
<dbReference type="EC" id="3.6.4.13" evidence="2"/>
<comment type="similarity">
    <text evidence="1">Belongs to the DEAD box helicase family. DDX54/DBP10 subfamily.</text>
</comment>
<dbReference type="InterPro" id="IPR050079">
    <property type="entry name" value="DEAD_box_RNA_helicase"/>
</dbReference>
<dbReference type="AlphaFoldDB" id="B6AGA4"/>
<protein>
    <recommendedName>
        <fullName evidence="2">RNA helicase</fullName>
        <ecNumber evidence="2">3.6.4.13</ecNumber>
    </recommendedName>
</protein>
<dbReference type="STRING" id="441375.B6AGA4"/>
<dbReference type="GO" id="GO:0005524">
    <property type="term" value="F:ATP binding"/>
    <property type="evidence" value="ECO:0007669"/>
    <property type="project" value="UniProtKB-KW"/>
</dbReference>
<dbReference type="PROSITE" id="PS51194">
    <property type="entry name" value="HELICASE_CTER"/>
    <property type="match status" value="1"/>
</dbReference>
<evidence type="ECO:0000259" key="11">
    <source>
        <dbReference type="PROSITE" id="PS51192"/>
    </source>
</evidence>
<keyword evidence="3" id="KW-0547">Nucleotide-binding</keyword>
<evidence type="ECO:0000259" key="12">
    <source>
        <dbReference type="PROSITE" id="PS51194"/>
    </source>
</evidence>
<dbReference type="SMART" id="SM01123">
    <property type="entry name" value="DBP10CT"/>
    <property type="match status" value="1"/>
</dbReference>
<dbReference type="Pfam" id="PF00270">
    <property type="entry name" value="DEAD"/>
    <property type="match status" value="1"/>
</dbReference>
<evidence type="ECO:0000256" key="6">
    <source>
        <dbReference type="ARBA" id="ARBA00022840"/>
    </source>
</evidence>
<dbReference type="InterPro" id="IPR027417">
    <property type="entry name" value="P-loop_NTPase"/>
</dbReference>
<evidence type="ECO:0000256" key="4">
    <source>
        <dbReference type="ARBA" id="ARBA00022801"/>
    </source>
</evidence>
<proteinExistence type="inferred from homology"/>
<evidence type="ECO:0000256" key="5">
    <source>
        <dbReference type="ARBA" id="ARBA00022806"/>
    </source>
</evidence>
<dbReference type="GeneID" id="6996807"/>
<dbReference type="InterPro" id="IPR012541">
    <property type="entry name" value="DBP10_C"/>
</dbReference>
<dbReference type="PROSITE" id="PS00039">
    <property type="entry name" value="DEAD_ATP_HELICASE"/>
    <property type="match status" value="1"/>
</dbReference>
<evidence type="ECO:0000256" key="3">
    <source>
        <dbReference type="ARBA" id="ARBA00022741"/>
    </source>
</evidence>
<feature type="region of interest" description="Disordered" evidence="10">
    <location>
        <begin position="663"/>
        <end position="685"/>
    </location>
</feature>
<dbReference type="GO" id="GO:0005829">
    <property type="term" value="C:cytosol"/>
    <property type="evidence" value="ECO:0007669"/>
    <property type="project" value="TreeGrafter"/>
</dbReference>
<dbReference type="eggNOG" id="KOG0337">
    <property type="taxonomic scope" value="Eukaryota"/>
</dbReference>
<dbReference type="InterPro" id="IPR014001">
    <property type="entry name" value="Helicase_ATP-bd"/>
</dbReference>
<dbReference type="Gene3D" id="3.40.50.300">
    <property type="entry name" value="P-loop containing nucleotide triphosphate hydrolases"/>
    <property type="match status" value="2"/>
</dbReference>
<dbReference type="Pfam" id="PF00271">
    <property type="entry name" value="Helicase_C"/>
    <property type="match status" value="1"/>
</dbReference>
<evidence type="ECO:0000256" key="2">
    <source>
        <dbReference type="ARBA" id="ARBA00012552"/>
    </source>
</evidence>